<dbReference type="PANTHER" id="PTHR47424:SF3">
    <property type="entry name" value="REGULATORY PROTEIN GAL4"/>
    <property type="match status" value="1"/>
</dbReference>
<evidence type="ECO:0000313" key="7">
    <source>
        <dbReference type="EMBL" id="KAF2099236.1"/>
    </source>
</evidence>
<protein>
    <recommendedName>
        <fullName evidence="6">Xylanolytic transcriptional activator regulatory domain-containing protein</fullName>
    </recommendedName>
</protein>
<accession>A0A9P4M608</accession>
<dbReference type="InterPro" id="IPR051127">
    <property type="entry name" value="Fungal_SecMet_Regulators"/>
</dbReference>
<evidence type="ECO:0000256" key="3">
    <source>
        <dbReference type="ARBA" id="ARBA00023163"/>
    </source>
</evidence>
<dbReference type="EMBL" id="ML978126">
    <property type="protein sequence ID" value="KAF2099236.1"/>
    <property type="molecule type" value="Genomic_DNA"/>
</dbReference>
<dbReference type="GO" id="GO:0000978">
    <property type="term" value="F:RNA polymerase II cis-regulatory region sequence-specific DNA binding"/>
    <property type="evidence" value="ECO:0007669"/>
    <property type="project" value="TreeGrafter"/>
</dbReference>
<evidence type="ECO:0000313" key="8">
    <source>
        <dbReference type="Proteomes" id="UP000799772"/>
    </source>
</evidence>
<dbReference type="Proteomes" id="UP000799772">
    <property type="component" value="Unassembled WGS sequence"/>
</dbReference>
<dbReference type="CDD" id="cd12148">
    <property type="entry name" value="fungal_TF_MHR"/>
    <property type="match status" value="1"/>
</dbReference>
<feature type="domain" description="Xylanolytic transcriptional activator regulatory" evidence="6">
    <location>
        <begin position="291"/>
        <end position="365"/>
    </location>
</feature>
<organism evidence="7 8">
    <name type="scientific">Rhizodiscina lignyota</name>
    <dbReference type="NCBI Taxonomy" id="1504668"/>
    <lineage>
        <taxon>Eukaryota</taxon>
        <taxon>Fungi</taxon>
        <taxon>Dikarya</taxon>
        <taxon>Ascomycota</taxon>
        <taxon>Pezizomycotina</taxon>
        <taxon>Dothideomycetes</taxon>
        <taxon>Pleosporomycetidae</taxon>
        <taxon>Aulographales</taxon>
        <taxon>Rhizodiscinaceae</taxon>
        <taxon>Rhizodiscina</taxon>
    </lineage>
</organism>
<dbReference type="AlphaFoldDB" id="A0A9P4M608"/>
<dbReference type="GO" id="GO:0006351">
    <property type="term" value="P:DNA-templated transcription"/>
    <property type="evidence" value="ECO:0007669"/>
    <property type="project" value="InterPro"/>
</dbReference>
<dbReference type="SMART" id="SM00906">
    <property type="entry name" value="Fungal_trans"/>
    <property type="match status" value="1"/>
</dbReference>
<keyword evidence="3" id="KW-0804">Transcription</keyword>
<dbReference type="GO" id="GO:0000981">
    <property type="term" value="F:DNA-binding transcription factor activity, RNA polymerase II-specific"/>
    <property type="evidence" value="ECO:0007669"/>
    <property type="project" value="TreeGrafter"/>
</dbReference>
<keyword evidence="2" id="KW-0238">DNA-binding</keyword>
<keyword evidence="8" id="KW-1185">Reference proteome</keyword>
<feature type="region of interest" description="Disordered" evidence="5">
    <location>
        <begin position="133"/>
        <end position="172"/>
    </location>
</feature>
<reference evidence="7" key="1">
    <citation type="journal article" date="2020" name="Stud. Mycol.">
        <title>101 Dothideomycetes genomes: a test case for predicting lifestyles and emergence of pathogens.</title>
        <authorList>
            <person name="Haridas S."/>
            <person name="Albert R."/>
            <person name="Binder M."/>
            <person name="Bloem J."/>
            <person name="Labutti K."/>
            <person name="Salamov A."/>
            <person name="Andreopoulos B."/>
            <person name="Baker S."/>
            <person name="Barry K."/>
            <person name="Bills G."/>
            <person name="Bluhm B."/>
            <person name="Cannon C."/>
            <person name="Castanera R."/>
            <person name="Culley D."/>
            <person name="Daum C."/>
            <person name="Ezra D."/>
            <person name="Gonzalez J."/>
            <person name="Henrissat B."/>
            <person name="Kuo A."/>
            <person name="Liang C."/>
            <person name="Lipzen A."/>
            <person name="Lutzoni F."/>
            <person name="Magnuson J."/>
            <person name="Mondo S."/>
            <person name="Nolan M."/>
            <person name="Ohm R."/>
            <person name="Pangilinan J."/>
            <person name="Park H.-J."/>
            <person name="Ramirez L."/>
            <person name="Alfaro M."/>
            <person name="Sun H."/>
            <person name="Tritt A."/>
            <person name="Yoshinaga Y."/>
            <person name="Zwiers L.-H."/>
            <person name="Turgeon B."/>
            <person name="Goodwin S."/>
            <person name="Spatafora J."/>
            <person name="Crous P."/>
            <person name="Grigoriev I."/>
        </authorList>
    </citation>
    <scope>NUCLEOTIDE SEQUENCE</scope>
    <source>
        <strain evidence="7">CBS 133067</strain>
    </source>
</reference>
<dbReference type="OrthoDB" id="424974at2759"/>
<keyword evidence="4" id="KW-0539">Nucleus</keyword>
<dbReference type="GO" id="GO:0000435">
    <property type="term" value="P:positive regulation of transcription from RNA polymerase II promoter by galactose"/>
    <property type="evidence" value="ECO:0007669"/>
    <property type="project" value="TreeGrafter"/>
</dbReference>
<evidence type="ECO:0000256" key="2">
    <source>
        <dbReference type="ARBA" id="ARBA00023125"/>
    </source>
</evidence>
<evidence type="ECO:0000259" key="6">
    <source>
        <dbReference type="SMART" id="SM00906"/>
    </source>
</evidence>
<dbReference type="Pfam" id="PF04082">
    <property type="entry name" value="Fungal_trans"/>
    <property type="match status" value="1"/>
</dbReference>
<proteinExistence type="predicted"/>
<name>A0A9P4M608_9PEZI</name>
<comment type="caution">
    <text evidence="7">The sequence shown here is derived from an EMBL/GenBank/DDBJ whole genome shotgun (WGS) entry which is preliminary data.</text>
</comment>
<dbReference type="InterPro" id="IPR007219">
    <property type="entry name" value="XnlR_reg_dom"/>
</dbReference>
<keyword evidence="1" id="KW-0805">Transcription regulation</keyword>
<dbReference type="GO" id="GO:0005634">
    <property type="term" value="C:nucleus"/>
    <property type="evidence" value="ECO:0007669"/>
    <property type="project" value="TreeGrafter"/>
</dbReference>
<feature type="region of interest" description="Disordered" evidence="5">
    <location>
        <begin position="24"/>
        <end position="45"/>
    </location>
</feature>
<evidence type="ECO:0000256" key="4">
    <source>
        <dbReference type="ARBA" id="ARBA00023242"/>
    </source>
</evidence>
<feature type="compositionally biased region" description="Low complexity" evidence="5">
    <location>
        <begin position="148"/>
        <end position="164"/>
    </location>
</feature>
<sequence>MSSSQILTQSSLCSRLEALVHVRQQEERRTPQHVDRASSSEHTRSGIDISENVHSAASVDHALLDDAFNGDRRNGFQHHSATEGAVLTVPADGALLNDGNESQTSTLSSTSHNGYFGDSSTIAYVSTIQPRNNDMASDQHRRKRRLVSISSPGSSSRFGISPRSTTDRYELPSRSDADSLVDAYFDHVHPLYPFIHEPSFRSTYERLWSQQSSPQASKPSWLALLNMVFTLGCEFCSTIPRAELSETTSIFCNRARYFLDQVMFGTGSLEIVQALLLMCHTLQGAMDLNECWNLVGLMIRSAFSIGLHLNKQDTSISAIENEMRKRIWWGCFVIDRTLSMKLGRPPTIRSAEGATVELPINVDDQYITADSFLPRQPRGAPSITDFFHQTIKLSHIVDTMLTDLYNPWGVGRDKQIAGRFSSPASIVSRTLSAAVLLDGELLAWWEGVSPHLKWPSNAIDGSKYQQQRNVIYIRFLNIRLLLHRQSLLFFHRHEIADTFYQTVAIASSNSCIKAACDTIRKIHAESRRGLLNSLWYNLHYIFTAMGILLTLQFMDPAKRNLLEYGRDDEVLELGMEFLETASSVSALAARYVEMLRNLRRKGVSAEPLQTEARNNGNRDGCAEVAAQDQVSGARDSTVWSPRPSDFAQDVTTVDFSELDGLLFGTGLPRDLLPSGWDWSALELSL</sequence>
<dbReference type="GO" id="GO:0008270">
    <property type="term" value="F:zinc ion binding"/>
    <property type="evidence" value="ECO:0007669"/>
    <property type="project" value="InterPro"/>
</dbReference>
<dbReference type="PANTHER" id="PTHR47424">
    <property type="entry name" value="REGULATORY PROTEIN GAL4"/>
    <property type="match status" value="1"/>
</dbReference>
<evidence type="ECO:0000256" key="1">
    <source>
        <dbReference type="ARBA" id="ARBA00023015"/>
    </source>
</evidence>
<evidence type="ECO:0000256" key="5">
    <source>
        <dbReference type="SAM" id="MobiDB-lite"/>
    </source>
</evidence>
<gene>
    <name evidence="7" type="ORF">NA57DRAFT_76466</name>
</gene>